<dbReference type="PANTHER" id="PTHR11139">
    <property type="entry name" value="ATAXIA TELANGIECTASIA MUTATED ATM -RELATED"/>
    <property type="match status" value="1"/>
</dbReference>
<dbReference type="Proteomes" id="UP000711488">
    <property type="component" value="Unassembled WGS sequence"/>
</dbReference>
<keyword evidence="2" id="KW-0808">Transferase</keyword>
<comment type="subcellular location">
    <subcellularLocation>
        <location evidence="1">Nucleus</location>
    </subcellularLocation>
</comment>
<organism evidence="6">
    <name type="scientific">Hyalella azteca</name>
    <name type="common">Amphipod</name>
    <dbReference type="NCBI Taxonomy" id="294128"/>
    <lineage>
        <taxon>Eukaryota</taxon>
        <taxon>Metazoa</taxon>
        <taxon>Ecdysozoa</taxon>
        <taxon>Arthropoda</taxon>
        <taxon>Crustacea</taxon>
        <taxon>Multicrustacea</taxon>
        <taxon>Malacostraca</taxon>
        <taxon>Eumalacostraca</taxon>
        <taxon>Peracarida</taxon>
        <taxon>Amphipoda</taxon>
        <taxon>Senticaudata</taxon>
        <taxon>Talitrida</taxon>
        <taxon>Talitroidea</taxon>
        <taxon>Hyalellidae</taxon>
        <taxon>Hyalella</taxon>
    </lineage>
</organism>
<dbReference type="GO" id="GO:0000077">
    <property type="term" value="P:DNA damage checkpoint signaling"/>
    <property type="evidence" value="ECO:0007669"/>
    <property type="project" value="TreeGrafter"/>
</dbReference>
<evidence type="ECO:0000256" key="1">
    <source>
        <dbReference type="ARBA" id="ARBA00004123"/>
    </source>
</evidence>
<accession>A0A6A0H5A7</accession>
<dbReference type="Pfam" id="PF02260">
    <property type="entry name" value="FATC"/>
    <property type="match status" value="1"/>
</dbReference>
<dbReference type="SMART" id="SM01343">
    <property type="entry name" value="FATC"/>
    <property type="match status" value="1"/>
</dbReference>
<keyword evidence="2" id="KW-0418">Kinase</keyword>
<dbReference type="PANTHER" id="PTHR11139:SF69">
    <property type="entry name" value="SERINE_THREONINE-PROTEIN KINASE ATR"/>
    <property type="match status" value="1"/>
</dbReference>
<dbReference type="PROSITE" id="PS51190">
    <property type="entry name" value="FATC"/>
    <property type="match status" value="1"/>
</dbReference>
<reference evidence="6" key="1">
    <citation type="submission" date="2014-08" db="EMBL/GenBank/DDBJ databases">
        <authorList>
            <person name="Murali S."/>
            <person name="Richards S."/>
            <person name="Bandaranaike D."/>
            <person name="Bellair M."/>
            <person name="Blankenburg K."/>
            <person name="Chao H."/>
            <person name="Dinh H."/>
            <person name="Doddapaneni H."/>
            <person name="Dugan-Rocha S."/>
            <person name="Elkadiri S."/>
            <person name="Gnanaolivu R."/>
            <person name="Hughes D."/>
            <person name="Lee S."/>
            <person name="Li M."/>
            <person name="Ming W."/>
            <person name="Munidasa M."/>
            <person name="Muniz J."/>
            <person name="Nguyen L."/>
            <person name="Osuji N."/>
            <person name="Pu L.-L."/>
            <person name="Puazo M."/>
            <person name="Skinner E."/>
            <person name="Qu C."/>
            <person name="Quiroz J."/>
            <person name="Raj R."/>
            <person name="Weissenberger G."/>
            <person name="Xin Y."/>
            <person name="Zou X."/>
            <person name="Han Y."/>
            <person name="Worley K."/>
            <person name="Muzny D."/>
            <person name="Gibbs R."/>
        </authorList>
    </citation>
    <scope>NUCLEOTIDE SEQUENCE</scope>
    <source>
        <strain evidence="6">HAZT.00-mixed</strain>
        <tissue evidence="6">Whole organism</tissue>
    </source>
</reference>
<gene>
    <name evidence="6" type="ORF">HAZT_HAZT010741</name>
</gene>
<comment type="caution">
    <text evidence="6">The sequence shown here is derived from an EMBL/GenBank/DDBJ whole genome shotgun (WGS) entry which is preliminary data.</text>
</comment>
<protein>
    <recommendedName>
        <fullName evidence="5">FATC domain-containing protein</fullName>
    </recommendedName>
</protein>
<dbReference type="GO" id="GO:0004674">
    <property type="term" value="F:protein serine/threonine kinase activity"/>
    <property type="evidence" value="ECO:0007669"/>
    <property type="project" value="UniProtKB-KW"/>
</dbReference>
<dbReference type="InterPro" id="IPR003152">
    <property type="entry name" value="FATC_dom"/>
</dbReference>
<evidence type="ECO:0000256" key="2">
    <source>
        <dbReference type="ARBA" id="ARBA00022527"/>
    </source>
</evidence>
<name>A0A6A0H5A7_HYAAZ</name>
<evidence type="ECO:0000313" key="6">
    <source>
        <dbReference type="EMBL" id="KAA0198963.1"/>
    </source>
</evidence>
<evidence type="ECO:0000256" key="4">
    <source>
        <dbReference type="ARBA" id="ARBA00023242"/>
    </source>
</evidence>
<keyword evidence="4" id="KW-0539">Nucleus</keyword>
<evidence type="ECO:0000259" key="5">
    <source>
        <dbReference type="PROSITE" id="PS51190"/>
    </source>
</evidence>
<reference evidence="6" key="2">
    <citation type="journal article" date="2018" name="Environ. Sci. Technol.">
        <title>The Toxicogenome of Hyalella azteca: A Model for Sediment Ecotoxicology and Evolutionary Toxicology.</title>
        <authorList>
            <person name="Poynton H.C."/>
            <person name="Hasenbein S."/>
            <person name="Benoit J.B."/>
            <person name="Sepulveda M.S."/>
            <person name="Poelchau M.F."/>
            <person name="Hughes D.S.T."/>
            <person name="Murali S.C."/>
            <person name="Chen S."/>
            <person name="Glastad K.M."/>
            <person name="Goodisman M.A.D."/>
            <person name="Werren J.H."/>
            <person name="Vineis J.H."/>
            <person name="Bowen J.L."/>
            <person name="Friedrich M."/>
            <person name="Jones J."/>
            <person name="Robertson H.M."/>
            <person name="Feyereisen R."/>
            <person name="Mechler-Hickson A."/>
            <person name="Mathers N."/>
            <person name="Lee C.E."/>
            <person name="Colbourne J.K."/>
            <person name="Biales A."/>
            <person name="Johnston J.S."/>
            <person name="Wellborn G.A."/>
            <person name="Rosendale A.J."/>
            <person name="Cridge A.G."/>
            <person name="Munoz-Torres M.C."/>
            <person name="Bain P.A."/>
            <person name="Manny A.R."/>
            <person name="Major K.M."/>
            <person name="Lambert F.N."/>
            <person name="Vulpe C.D."/>
            <person name="Tuck P."/>
            <person name="Blalock B.J."/>
            <person name="Lin Y.Y."/>
            <person name="Smith M.E."/>
            <person name="Ochoa-Acuna H."/>
            <person name="Chen M.M."/>
            <person name="Childers C.P."/>
            <person name="Qu J."/>
            <person name="Dugan S."/>
            <person name="Lee S.L."/>
            <person name="Chao H."/>
            <person name="Dinh H."/>
            <person name="Han Y."/>
            <person name="Doddapaneni H."/>
            <person name="Worley K.C."/>
            <person name="Muzny D.M."/>
            <person name="Gibbs R.A."/>
            <person name="Richards S."/>
        </authorList>
    </citation>
    <scope>NUCLEOTIDE SEQUENCE</scope>
    <source>
        <strain evidence="6">HAZT.00-mixed</strain>
        <tissue evidence="6">Whole organism</tissue>
    </source>
</reference>
<dbReference type="GO" id="GO:0005634">
    <property type="term" value="C:nucleus"/>
    <property type="evidence" value="ECO:0007669"/>
    <property type="project" value="UniProtKB-SubCell"/>
</dbReference>
<proteinExistence type="predicted"/>
<dbReference type="InterPro" id="IPR050517">
    <property type="entry name" value="DDR_Repair_Kinase"/>
</dbReference>
<evidence type="ECO:0000256" key="3">
    <source>
        <dbReference type="ARBA" id="ARBA00022763"/>
    </source>
</evidence>
<dbReference type="EMBL" id="JQDR03007207">
    <property type="protein sequence ID" value="KAA0198963.1"/>
    <property type="molecule type" value="Genomic_DNA"/>
</dbReference>
<sequence>MCATDNCFYAQAQLHVREIELRLKGLITGKARGFTIPLSVEGQVSLLISEATADKNLCQMYIGWAPYL</sequence>
<keyword evidence="3" id="KW-0227">DNA damage</keyword>
<dbReference type="AlphaFoldDB" id="A0A6A0H5A7"/>
<keyword evidence="2" id="KW-0723">Serine/threonine-protein kinase</keyword>
<dbReference type="GO" id="GO:0006281">
    <property type="term" value="P:DNA repair"/>
    <property type="evidence" value="ECO:0007669"/>
    <property type="project" value="TreeGrafter"/>
</dbReference>
<feature type="domain" description="FATC" evidence="5">
    <location>
        <begin position="36"/>
        <end position="68"/>
    </location>
</feature>
<dbReference type="GO" id="GO:0000723">
    <property type="term" value="P:telomere maintenance"/>
    <property type="evidence" value="ECO:0007669"/>
    <property type="project" value="TreeGrafter"/>
</dbReference>
<reference evidence="6" key="3">
    <citation type="submission" date="2019-06" db="EMBL/GenBank/DDBJ databases">
        <authorList>
            <person name="Poynton C."/>
            <person name="Hasenbein S."/>
            <person name="Benoit J.B."/>
            <person name="Sepulveda M.S."/>
            <person name="Poelchau M.F."/>
            <person name="Murali S.C."/>
            <person name="Chen S."/>
            <person name="Glastad K.M."/>
            <person name="Werren J.H."/>
            <person name="Vineis J.H."/>
            <person name="Bowen J.L."/>
            <person name="Friedrich M."/>
            <person name="Jones J."/>
            <person name="Robertson H.M."/>
            <person name="Feyereisen R."/>
            <person name="Mechler-Hickson A."/>
            <person name="Mathers N."/>
            <person name="Lee C.E."/>
            <person name="Colbourne J.K."/>
            <person name="Biales A."/>
            <person name="Johnston J.S."/>
            <person name="Wellborn G.A."/>
            <person name="Rosendale A.J."/>
            <person name="Cridge A.G."/>
            <person name="Munoz-Torres M.C."/>
            <person name="Bain P.A."/>
            <person name="Manny A.R."/>
            <person name="Major K.M."/>
            <person name="Lambert F.N."/>
            <person name="Vulpe C.D."/>
            <person name="Tuck P."/>
            <person name="Blalock B.J."/>
            <person name="Lin Y.-Y."/>
            <person name="Smith M.E."/>
            <person name="Ochoa-Acuna H."/>
            <person name="Chen M.-J.M."/>
            <person name="Childers C.P."/>
            <person name="Qu J."/>
            <person name="Dugan S."/>
            <person name="Lee S.L."/>
            <person name="Chao H."/>
            <person name="Dinh H."/>
            <person name="Han Y."/>
            <person name="Doddapaneni H."/>
            <person name="Worley K.C."/>
            <person name="Muzny D.M."/>
            <person name="Gibbs R.A."/>
            <person name="Richards S."/>
        </authorList>
    </citation>
    <scope>NUCLEOTIDE SEQUENCE</scope>
    <source>
        <strain evidence="6">HAZT.00-mixed</strain>
        <tissue evidence="6">Whole organism</tissue>
    </source>
</reference>
<dbReference type="GO" id="GO:0005694">
    <property type="term" value="C:chromosome"/>
    <property type="evidence" value="ECO:0007669"/>
    <property type="project" value="TreeGrafter"/>
</dbReference>